<feature type="signal peptide" evidence="2">
    <location>
        <begin position="1"/>
        <end position="25"/>
    </location>
</feature>
<dbReference type="Pfam" id="PF10277">
    <property type="entry name" value="Frag1"/>
    <property type="match status" value="1"/>
</dbReference>
<evidence type="ECO:0000313" key="4">
    <source>
        <dbReference type="EMBL" id="GHP05936.1"/>
    </source>
</evidence>
<keyword evidence="2" id="KW-0732">Signal</keyword>
<name>A0A830HF26_9CHLO</name>
<reference evidence="4" key="1">
    <citation type="submission" date="2020-10" db="EMBL/GenBank/DDBJ databases">
        <title>Unveiling of a novel bifunctional photoreceptor, Dualchrome1, isolated from a cosmopolitan green alga.</title>
        <authorList>
            <person name="Suzuki S."/>
            <person name="Kawachi M."/>
        </authorList>
    </citation>
    <scope>NUCLEOTIDE SEQUENCE</scope>
    <source>
        <strain evidence="4">NIES 2893</strain>
    </source>
</reference>
<dbReference type="EMBL" id="BNJQ01000011">
    <property type="protein sequence ID" value="GHP05936.1"/>
    <property type="molecule type" value="Genomic_DNA"/>
</dbReference>
<gene>
    <name evidence="4" type="ORF">PPROV_000468300</name>
</gene>
<dbReference type="Proteomes" id="UP000660262">
    <property type="component" value="Unassembled WGS sequence"/>
</dbReference>
<dbReference type="InterPro" id="IPR019402">
    <property type="entry name" value="CWH43_N"/>
</dbReference>
<sequence>MSSPWPTPPVFVLAIALAAITVTASFSTFYGKSHTCVDVCIRAQWTGDNNNNRREDANALSKEQLVHKHCTETWADAWPTISFTGALAPEYYIFAVGLSLTAIVGFVALIHLHRNVHAAALKTKPCCGCCVSPCEHVHAGLACLGLAAVGIFSVADFTSAHTLAAFCFFLFTSTHTLQVWQAVIRYEVQGCTTSVVEAWNRLALRHRAKLAIVLSGCCVAVASALTFALTSETYYTRRAGPLIQWTYVLLIGSAFGVHTWDSREAAADVCSTTLSPTNEDVEDARL</sequence>
<comment type="caution">
    <text evidence="4">The sequence shown here is derived from an EMBL/GenBank/DDBJ whole genome shotgun (WGS) entry which is preliminary data.</text>
</comment>
<evidence type="ECO:0000313" key="5">
    <source>
        <dbReference type="Proteomes" id="UP000660262"/>
    </source>
</evidence>
<feature type="chain" id="PRO_5032809579" description="CWH43-like N-terminal domain-containing protein" evidence="2">
    <location>
        <begin position="26"/>
        <end position="286"/>
    </location>
</feature>
<protein>
    <recommendedName>
        <fullName evidence="3">CWH43-like N-terminal domain-containing protein</fullName>
    </recommendedName>
</protein>
<feature type="transmembrane region" description="Helical" evidence="1">
    <location>
        <begin position="91"/>
        <end position="112"/>
    </location>
</feature>
<proteinExistence type="predicted"/>
<feature type="transmembrane region" description="Helical" evidence="1">
    <location>
        <begin position="242"/>
        <end position="260"/>
    </location>
</feature>
<keyword evidence="5" id="KW-1185">Reference proteome</keyword>
<feature type="domain" description="CWH43-like N-terminal" evidence="3">
    <location>
        <begin position="68"/>
        <end position="261"/>
    </location>
</feature>
<evidence type="ECO:0000256" key="2">
    <source>
        <dbReference type="SAM" id="SignalP"/>
    </source>
</evidence>
<dbReference type="AlphaFoldDB" id="A0A830HF26"/>
<accession>A0A830HF26</accession>
<keyword evidence="1" id="KW-1133">Transmembrane helix</keyword>
<evidence type="ECO:0000259" key="3">
    <source>
        <dbReference type="Pfam" id="PF10277"/>
    </source>
</evidence>
<keyword evidence="1" id="KW-0812">Transmembrane</keyword>
<organism evidence="4 5">
    <name type="scientific">Pycnococcus provasolii</name>
    <dbReference type="NCBI Taxonomy" id="41880"/>
    <lineage>
        <taxon>Eukaryota</taxon>
        <taxon>Viridiplantae</taxon>
        <taxon>Chlorophyta</taxon>
        <taxon>Pseudoscourfieldiophyceae</taxon>
        <taxon>Pseudoscourfieldiales</taxon>
        <taxon>Pycnococcaceae</taxon>
        <taxon>Pycnococcus</taxon>
    </lineage>
</organism>
<keyword evidence="1" id="KW-0472">Membrane</keyword>
<evidence type="ECO:0000256" key="1">
    <source>
        <dbReference type="SAM" id="Phobius"/>
    </source>
</evidence>
<feature type="transmembrane region" description="Helical" evidence="1">
    <location>
        <begin position="210"/>
        <end position="230"/>
    </location>
</feature>